<dbReference type="AlphaFoldDB" id="F6BCA2"/>
<reference evidence="21 22" key="1">
    <citation type="submission" date="2011-05" db="EMBL/GenBank/DDBJ databases">
        <title>Complete sequence of Methanotorris igneus Kol 5.</title>
        <authorList>
            <consortium name="US DOE Joint Genome Institute"/>
            <person name="Lucas S."/>
            <person name="Han J."/>
            <person name="Lapidus A."/>
            <person name="Cheng J.-F."/>
            <person name="Goodwin L."/>
            <person name="Pitluck S."/>
            <person name="Peters L."/>
            <person name="Mikhailova N."/>
            <person name="Chertkov O."/>
            <person name="Han C."/>
            <person name="Tapia R."/>
            <person name="Land M."/>
            <person name="Hauser L."/>
            <person name="Kyrpides N."/>
            <person name="Ivanova N."/>
            <person name="Pagani I."/>
            <person name="Sieprawska-Lupa M."/>
            <person name="Whitman W."/>
            <person name="Woyke T."/>
        </authorList>
    </citation>
    <scope>NUCLEOTIDE SEQUENCE [LARGE SCALE GENOMIC DNA]</scope>
    <source>
        <strain evidence="22">DSM 5666 / JCM 11834 / Kol 5</strain>
    </source>
</reference>
<keyword evidence="16 18" id="KW-0368">Histidine biosynthesis</keyword>
<evidence type="ECO:0000256" key="17">
    <source>
        <dbReference type="ARBA" id="ARBA00024861"/>
    </source>
</evidence>
<protein>
    <recommendedName>
        <fullName evidence="7 18">ATP phosphoribosyltransferase</fullName>
        <shortName evidence="18">ATP-PRT</shortName>
        <shortName evidence="18">ATP-PRTase</shortName>
        <ecNumber evidence="6 18">2.4.2.17</ecNumber>
    </recommendedName>
</protein>
<evidence type="ECO:0000256" key="12">
    <source>
        <dbReference type="ARBA" id="ARBA00022723"/>
    </source>
</evidence>
<comment type="cofactor">
    <cofactor evidence="2 18">
        <name>Mg(2+)</name>
        <dbReference type="ChEBI" id="CHEBI:18420"/>
    </cofactor>
</comment>
<keyword evidence="8 18" id="KW-0963">Cytoplasm</keyword>
<keyword evidence="13 18" id="KW-0547">Nucleotide-binding</keyword>
<dbReference type="HAMAP" id="MF_00079">
    <property type="entry name" value="HisG_Long"/>
    <property type="match status" value="1"/>
</dbReference>
<dbReference type="InterPro" id="IPR018198">
    <property type="entry name" value="ATP_PRibTrfase_CS"/>
</dbReference>
<evidence type="ECO:0000256" key="8">
    <source>
        <dbReference type="ARBA" id="ARBA00022490"/>
    </source>
</evidence>
<dbReference type="InterPro" id="IPR020621">
    <property type="entry name" value="ATP-PRT_HisG_long"/>
</dbReference>
<dbReference type="InterPro" id="IPR013820">
    <property type="entry name" value="ATP_PRibTrfase_cat"/>
</dbReference>
<dbReference type="GO" id="GO:0005737">
    <property type="term" value="C:cytoplasm"/>
    <property type="evidence" value="ECO:0007669"/>
    <property type="project" value="UniProtKB-SubCell"/>
</dbReference>
<name>F6BCA2_METIK</name>
<comment type="function">
    <text evidence="17 18">Catalyzes the condensation of ATP and 5-phosphoribose 1-diphosphate to form N'-(5'-phosphoribosyl)-ATP (PR-ATP). Has a crucial role in the pathway because the rate of histidine biosynthesis seems to be controlled primarily by regulation of HisG enzymatic activity.</text>
</comment>
<dbReference type="CDD" id="cd13594">
    <property type="entry name" value="PBP2_HisGL4"/>
    <property type="match status" value="1"/>
</dbReference>
<dbReference type="FunFam" id="3.40.190.10:FF:000008">
    <property type="entry name" value="ATP phosphoribosyltransferase"/>
    <property type="match status" value="1"/>
</dbReference>
<evidence type="ECO:0000256" key="18">
    <source>
        <dbReference type="HAMAP-Rule" id="MF_00079"/>
    </source>
</evidence>
<dbReference type="NCBIfam" id="TIGR03455">
    <property type="entry name" value="HisG_C-term"/>
    <property type="match status" value="1"/>
</dbReference>
<evidence type="ECO:0000256" key="15">
    <source>
        <dbReference type="ARBA" id="ARBA00022842"/>
    </source>
</evidence>
<evidence type="ECO:0000256" key="2">
    <source>
        <dbReference type="ARBA" id="ARBA00001946"/>
    </source>
</evidence>
<dbReference type="GO" id="GO:0003879">
    <property type="term" value="F:ATP phosphoribosyltransferase activity"/>
    <property type="evidence" value="ECO:0007669"/>
    <property type="project" value="UniProtKB-UniRule"/>
</dbReference>
<dbReference type="InterPro" id="IPR013115">
    <property type="entry name" value="HisG_C"/>
</dbReference>
<dbReference type="PANTHER" id="PTHR21403:SF10">
    <property type="entry name" value="ATP PHOSPHORIBOSYLTRANSFERASE"/>
    <property type="match status" value="1"/>
</dbReference>
<dbReference type="STRING" id="880724.Metig_1776"/>
<dbReference type="PANTHER" id="PTHR21403">
    <property type="entry name" value="ATP PHOSPHORIBOSYLTRANSFERASE ATP-PRTASE"/>
    <property type="match status" value="1"/>
</dbReference>
<dbReference type="Pfam" id="PF08029">
    <property type="entry name" value="HisG_C"/>
    <property type="match status" value="1"/>
</dbReference>
<evidence type="ECO:0000256" key="4">
    <source>
        <dbReference type="ARBA" id="ARBA00004667"/>
    </source>
</evidence>
<comment type="activity regulation">
    <text evidence="18">Feedback inhibited by histidine.</text>
</comment>
<keyword evidence="9 18" id="KW-0028">Amino-acid biosynthesis</keyword>
<dbReference type="UniPathway" id="UPA00031">
    <property type="reaction ID" value="UER00006"/>
</dbReference>
<keyword evidence="10 18" id="KW-0328">Glycosyltransferase</keyword>
<dbReference type="InterPro" id="IPR011322">
    <property type="entry name" value="N-reg_PII-like_a/b"/>
</dbReference>
<evidence type="ECO:0000256" key="16">
    <source>
        <dbReference type="ARBA" id="ARBA00023102"/>
    </source>
</evidence>
<keyword evidence="12 18" id="KW-0479">Metal-binding</keyword>
<keyword evidence="22" id="KW-1185">Reference proteome</keyword>
<evidence type="ECO:0000256" key="14">
    <source>
        <dbReference type="ARBA" id="ARBA00022840"/>
    </source>
</evidence>
<dbReference type="Pfam" id="PF01634">
    <property type="entry name" value="HisG"/>
    <property type="match status" value="1"/>
</dbReference>
<dbReference type="KEGG" id="mig:Metig_1776"/>
<dbReference type="SUPFAM" id="SSF53850">
    <property type="entry name" value="Periplasmic binding protein-like II"/>
    <property type="match status" value="1"/>
</dbReference>
<keyword evidence="11 18" id="KW-0808">Transferase</keyword>
<dbReference type="GO" id="GO:0000287">
    <property type="term" value="F:magnesium ion binding"/>
    <property type="evidence" value="ECO:0007669"/>
    <property type="project" value="UniProtKB-UniRule"/>
</dbReference>
<proteinExistence type="inferred from homology"/>
<evidence type="ECO:0000313" key="21">
    <source>
        <dbReference type="EMBL" id="AEF97308.1"/>
    </source>
</evidence>
<dbReference type="SUPFAM" id="SSF54913">
    <property type="entry name" value="GlnB-like"/>
    <property type="match status" value="1"/>
</dbReference>
<evidence type="ECO:0000259" key="20">
    <source>
        <dbReference type="Pfam" id="PF08029"/>
    </source>
</evidence>
<evidence type="ECO:0000256" key="10">
    <source>
        <dbReference type="ARBA" id="ARBA00022676"/>
    </source>
</evidence>
<evidence type="ECO:0000256" key="11">
    <source>
        <dbReference type="ARBA" id="ARBA00022679"/>
    </source>
</evidence>
<comment type="catalytic activity">
    <reaction evidence="1 18">
        <text>1-(5-phospho-beta-D-ribosyl)-ATP + diphosphate = 5-phospho-alpha-D-ribose 1-diphosphate + ATP</text>
        <dbReference type="Rhea" id="RHEA:18473"/>
        <dbReference type="ChEBI" id="CHEBI:30616"/>
        <dbReference type="ChEBI" id="CHEBI:33019"/>
        <dbReference type="ChEBI" id="CHEBI:58017"/>
        <dbReference type="ChEBI" id="CHEBI:73183"/>
        <dbReference type="EC" id="2.4.2.17"/>
    </reaction>
</comment>
<evidence type="ECO:0000256" key="7">
    <source>
        <dbReference type="ARBA" id="ARBA00020998"/>
    </source>
</evidence>
<dbReference type="EMBL" id="CP002737">
    <property type="protein sequence ID" value="AEF97308.1"/>
    <property type="molecule type" value="Genomic_DNA"/>
</dbReference>
<dbReference type="GO" id="GO:0005524">
    <property type="term" value="F:ATP binding"/>
    <property type="evidence" value="ECO:0007669"/>
    <property type="project" value="UniProtKB-KW"/>
</dbReference>
<keyword evidence="14 18" id="KW-0067">ATP-binding</keyword>
<gene>
    <name evidence="18" type="primary">hisG</name>
    <name evidence="21" type="ordered locus">Metig_1776</name>
</gene>
<dbReference type="Gene3D" id="3.40.190.10">
    <property type="entry name" value="Periplasmic binding protein-like II"/>
    <property type="match status" value="2"/>
</dbReference>
<comment type="pathway">
    <text evidence="4 18">Amino-acid biosynthesis; L-histidine biosynthesis; L-histidine from 5-phospho-alpha-D-ribose 1-diphosphate: step 1/9.</text>
</comment>
<dbReference type="PROSITE" id="PS01316">
    <property type="entry name" value="ATP_P_PHORIBOSYLTR"/>
    <property type="match status" value="1"/>
</dbReference>
<dbReference type="InterPro" id="IPR001348">
    <property type="entry name" value="ATP_PRibTrfase_HisG"/>
</dbReference>
<dbReference type="FunFam" id="3.30.70.120:FF:000002">
    <property type="entry name" value="ATP phosphoribosyltransferase"/>
    <property type="match status" value="1"/>
</dbReference>
<comment type="similarity">
    <text evidence="5 18">Belongs to the ATP phosphoribosyltransferase family. Long subfamily.</text>
</comment>
<feature type="domain" description="Histidine biosynthesis HisG C-terminal" evidence="20">
    <location>
        <begin position="216"/>
        <end position="289"/>
    </location>
</feature>
<feature type="domain" description="ATP phosphoribosyltransferase catalytic" evidence="19">
    <location>
        <begin position="52"/>
        <end position="211"/>
    </location>
</feature>
<dbReference type="Proteomes" id="UP000009227">
    <property type="component" value="Chromosome"/>
</dbReference>
<evidence type="ECO:0000256" key="6">
    <source>
        <dbReference type="ARBA" id="ARBA00011946"/>
    </source>
</evidence>
<dbReference type="EC" id="2.4.2.17" evidence="6 18"/>
<sequence length="291" mass="32268">MIILILLALPNKGRISEPVNRILEKAGLKITVQGRSLFAQTVDEEIKVMFARARDIPEFVADGVADVGVTGYDLVLERGVEDKVEFLLDFNFGKARLVIAAPEDSDINSIDDLRDGMKIATEFPNLTRKYLKSKGLNLEIIELSGATEIAPFIGVADLISDLTSTGTTLRLNRLKIIDEIVSSTTRLIANKESLKDEKKRKKINQIVTGIKSVLYAETKRLIMMNAPKDKVEEIRKIMPGMSGPTISEVLSDKNMVAIHAVVDEKEVFSLVNKLEELGARDILVVPIERIL</sequence>
<accession>F6BCA2</accession>
<dbReference type="NCBIfam" id="TIGR00070">
    <property type="entry name" value="hisG"/>
    <property type="match status" value="1"/>
</dbReference>
<dbReference type="Gene3D" id="3.30.70.120">
    <property type="match status" value="1"/>
</dbReference>
<organism evidence="22">
    <name type="scientific">Methanotorris igneus (strain DSM 5666 / JCM 11834 / Kol 5)</name>
    <dbReference type="NCBI Taxonomy" id="880724"/>
    <lineage>
        <taxon>Archaea</taxon>
        <taxon>Methanobacteriati</taxon>
        <taxon>Methanobacteriota</taxon>
        <taxon>Methanomada group</taxon>
        <taxon>Methanococci</taxon>
        <taxon>Methanococcales</taxon>
        <taxon>Methanocaldococcaceae</taxon>
        <taxon>Methanotorris</taxon>
    </lineage>
</organism>
<evidence type="ECO:0000256" key="5">
    <source>
        <dbReference type="ARBA" id="ARBA00007955"/>
    </source>
</evidence>
<evidence type="ECO:0000256" key="1">
    <source>
        <dbReference type="ARBA" id="ARBA00000915"/>
    </source>
</evidence>
<dbReference type="GO" id="GO:0000105">
    <property type="term" value="P:L-histidine biosynthetic process"/>
    <property type="evidence" value="ECO:0007669"/>
    <property type="project" value="UniProtKB-UniRule"/>
</dbReference>
<dbReference type="InterPro" id="IPR015867">
    <property type="entry name" value="N-reg_PII/ATP_PRibTrfase_C"/>
</dbReference>
<evidence type="ECO:0000256" key="13">
    <source>
        <dbReference type="ARBA" id="ARBA00022741"/>
    </source>
</evidence>
<keyword evidence="15 18" id="KW-0460">Magnesium</keyword>
<evidence type="ECO:0000256" key="9">
    <source>
        <dbReference type="ARBA" id="ARBA00022605"/>
    </source>
</evidence>
<evidence type="ECO:0000256" key="3">
    <source>
        <dbReference type="ARBA" id="ARBA00004496"/>
    </source>
</evidence>
<evidence type="ECO:0000259" key="19">
    <source>
        <dbReference type="Pfam" id="PF01634"/>
    </source>
</evidence>
<comment type="subcellular location">
    <subcellularLocation>
        <location evidence="3 18">Cytoplasm</location>
    </subcellularLocation>
</comment>
<dbReference type="HOGENOM" id="CLU_038115_1_1_2"/>
<evidence type="ECO:0000313" key="22">
    <source>
        <dbReference type="Proteomes" id="UP000009227"/>
    </source>
</evidence>